<comment type="caution">
    <text evidence="1">The sequence shown here is derived from an EMBL/GenBank/DDBJ whole genome shotgun (WGS) entry which is preliminary data.</text>
</comment>
<name>A0A090QXN9_9GAMM</name>
<proteinExistence type="predicted"/>
<reference evidence="1 2" key="1">
    <citation type="journal article" date="2014" name="Genome Announc.">
        <title>Draft Genome Sequences of Two Vibrionaceae Species, Vibrio ponticus C121 and Photobacterium aphoticum C119, Isolated as Coral Reef Microbiota.</title>
        <authorList>
            <person name="Al-saari N."/>
            <person name="Meirelles P.M."/>
            <person name="Mino S."/>
            <person name="Suda W."/>
            <person name="Oshima K."/>
            <person name="Hattori M."/>
            <person name="Ohkuma M."/>
            <person name="Thompson F.L."/>
            <person name="Gomez-Gil B."/>
            <person name="Sawabe T."/>
            <person name="Sawabe T."/>
        </authorList>
    </citation>
    <scope>NUCLEOTIDE SEQUENCE [LARGE SCALE GENOMIC DNA]</scope>
    <source>
        <strain evidence="1 2">JCM 19237</strain>
    </source>
</reference>
<dbReference type="Gene3D" id="3.10.450.40">
    <property type="match status" value="1"/>
</dbReference>
<dbReference type="EMBL" id="BBMN01000020">
    <property type="protein sequence ID" value="GAL07955.1"/>
    <property type="molecule type" value="Genomic_DNA"/>
</dbReference>
<gene>
    <name evidence="1" type="ORF">JCM19237_335</name>
</gene>
<dbReference type="Proteomes" id="UP000029227">
    <property type="component" value="Unassembled WGS sequence"/>
</dbReference>
<protein>
    <submittedName>
        <fullName evidence="1">Uncharacterized protein</fullName>
    </submittedName>
</protein>
<dbReference type="SUPFAM" id="SSF160719">
    <property type="entry name" value="gpW/gp25-like"/>
    <property type="match status" value="1"/>
</dbReference>
<evidence type="ECO:0000313" key="1">
    <source>
        <dbReference type="EMBL" id="GAL07955.1"/>
    </source>
</evidence>
<organism evidence="1 2">
    <name type="scientific">Photobacterium aphoticum</name>
    <dbReference type="NCBI Taxonomy" id="754436"/>
    <lineage>
        <taxon>Bacteria</taxon>
        <taxon>Pseudomonadati</taxon>
        <taxon>Pseudomonadota</taxon>
        <taxon>Gammaproteobacteria</taxon>
        <taxon>Vibrionales</taxon>
        <taxon>Vibrionaceae</taxon>
        <taxon>Photobacterium</taxon>
    </lineage>
</organism>
<dbReference type="STRING" id="754436.JCM19237_335"/>
<accession>A0A090QXN9</accession>
<evidence type="ECO:0000313" key="2">
    <source>
        <dbReference type="Proteomes" id="UP000029227"/>
    </source>
</evidence>
<sequence length="104" mass="11596">MPLTRQIIIRDGNQAKLENIREWLSTPEGTIYGRPDWGHPLDQFRHEPQSPSTALAIENTLLLKLASDLPDVTLSRILVSPMGKDGYYIGFGVPEGVIEEVKAL</sequence>
<dbReference type="AlphaFoldDB" id="A0A090QXN9"/>